<keyword evidence="1" id="KW-0479">Metal-binding</keyword>
<dbReference type="SUPFAM" id="SSF57701">
    <property type="entry name" value="Zn2/Cys6 DNA-binding domain"/>
    <property type="match status" value="1"/>
</dbReference>
<feature type="region of interest" description="Disordered" evidence="3">
    <location>
        <begin position="26"/>
        <end position="46"/>
    </location>
</feature>
<organism evidence="5 6">
    <name type="scientific">Marssonina brunnea f. sp. multigermtubi (strain MB_m1)</name>
    <name type="common">Marssonina leaf spot fungus</name>
    <dbReference type="NCBI Taxonomy" id="1072389"/>
    <lineage>
        <taxon>Eukaryota</taxon>
        <taxon>Fungi</taxon>
        <taxon>Dikarya</taxon>
        <taxon>Ascomycota</taxon>
        <taxon>Pezizomycotina</taxon>
        <taxon>Leotiomycetes</taxon>
        <taxon>Helotiales</taxon>
        <taxon>Drepanopezizaceae</taxon>
        <taxon>Drepanopeziza</taxon>
    </lineage>
</organism>
<dbReference type="SMART" id="SM00906">
    <property type="entry name" value="Fungal_trans"/>
    <property type="match status" value="1"/>
</dbReference>
<dbReference type="GeneID" id="18760868"/>
<reference evidence="5 6" key="1">
    <citation type="journal article" date="2012" name="BMC Genomics">
        <title>Sequencing the genome of Marssonina brunnea reveals fungus-poplar co-evolution.</title>
        <authorList>
            <person name="Zhu S."/>
            <person name="Cao Y.-Z."/>
            <person name="Jiang C."/>
            <person name="Tan B.-Y."/>
            <person name="Wang Z."/>
            <person name="Feng S."/>
            <person name="Zhang L."/>
            <person name="Su X.-H."/>
            <person name="Brejova B."/>
            <person name="Vinar T."/>
            <person name="Xu M."/>
            <person name="Wang M.-X."/>
            <person name="Zhang S.-G."/>
            <person name="Huang M.-R."/>
            <person name="Wu R."/>
            <person name="Zhou Y."/>
        </authorList>
    </citation>
    <scope>NUCLEOTIDE SEQUENCE [LARGE SCALE GENOMIC DNA]</scope>
    <source>
        <strain evidence="5 6">MB_m1</strain>
    </source>
</reference>
<evidence type="ECO:0000259" key="4">
    <source>
        <dbReference type="PROSITE" id="PS50048"/>
    </source>
</evidence>
<accession>K1XUP9</accession>
<dbReference type="GO" id="GO:0000981">
    <property type="term" value="F:DNA-binding transcription factor activity, RNA polymerase II-specific"/>
    <property type="evidence" value="ECO:0007669"/>
    <property type="project" value="InterPro"/>
</dbReference>
<name>K1XUP9_MARBU</name>
<evidence type="ECO:0000256" key="1">
    <source>
        <dbReference type="ARBA" id="ARBA00022723"/>
    </source>
</evidence>
<dbReference type="CDD" id="cd00067">
    <property type="entry name" value="GAL4"/>
    <property type="match status" value="1"/>
</dbReference>
<dbReference type="Pfam" id="PF04082">
    <property type="entry name" value="Fungal_trans"/>
    <property type="match status" value="1"/>
</dbReference>
<dbReference type="GO" id="GO:0005634">
    <property type="term" value="C:nucleus"/>
    <property type="evidence" value="ECO:0007669"/>
    <property type="project" value="TreeGrafter"/>
</dbReference>
<feature type="compositionally biased region" description="Gly residues" evidence="3">
    <location>
        <begin position="31"/>
        <end position="44"/>
    </location>
</feature>
<keyword evidence="6" id="KW-1185">Reference proteome</keyword>
<evidence type="ECO:0000256" key="3">
    <source>
        <dbReference type="SAM" id="MobiDB-lite"/>
    </source>
</evidence>
<dbReference type="InterPro" id="IPR007219">
    <property type="entry name" value="XnlR_reg_dom"/>
</dbReference>
<dbReference type="HOGENOM" id="CLU_012590_0_1_1"/>
<dbReference type="OMA" id="NRECVLG"/>
<feature type="region of interest" description="Disordered" evidence="3">
    <location>
        <begin position="238"/>
        <end position="272"/>
    </location>
</feature>
<feature type="compositionally biased region" description="Polar residues" evidence="3">
    <location>
        <begin position="746"/>
        <end position="756"/>
    </location>
</feature>
<dbReference type="PANTHER" id="PTHR31644:SF1">
    <property type="entry name" value="ZN(II)2CYS6 TRANSCRIPTION FACTOR (EUROFUNG)"/>
    <property type="match status" value="1"/>
</dbReference>
<dbReference type="KEGG" id="mbe:MBM_04933"/>
<dbReference type="InterPro" id="IPR001138">
    <property type="entry name" value="Zn2Cys6_DnaBD"/>
</dbReference>
<feature type="region of interest" description="Disordered" evidence="3">
    <location>
        <begin position="806"/>
        <end position="864"/>
    </location>
</feature>
<dbReference type="OrthoDB" id="5818554at2759"/>
<feature type="compositionally biased region" description="Low complexity" evidence="3">
    <location>
        <begin position="118"/>
        <end position="134"/>
    </location>
</feature>
<dbReference type="GO" id="GO:0008270">
    <property type="term" value="F:zinc ion binding"/>
    <property type="evidence" value="ECO:0007669"/>
    <property type="project" value="InterPro"/>
</dbReference>
<protein>
    <submittedName>
        <fullName evidence="5">C6 zinc finger domain-containing protein</fullName>
    </submittedName>
</protein>
<dbReference type="PANTHER" id="PTHR31644">
    <property type="entry name" value="TRANSCRIPTIONAL ACTIVATOR ARO80-RELATED"/>
    <property type="match status" value="1"/>
</dbReference>
<evidence type="ECO:0000313" key="6">
    <source>
        <dbReference type="Proteomes" id="UP000006753"/>
    </source>
</evidence>
<sequence>MSNPLPPATSAPNNLSSLMNSSPLVQVQFSGGSGGGAGGAGHGGQASKALDAMRAYRACLHCRNRKSKCDLDPNQGRPPCRRCQRENRECVLGESHRGGRRVRKKAKTEDGSVEGEEPLSSSSSSFAPPGAGASFQSPITEPVQYGPGSGSGPLQPHPGANPIQYNRPVWQPPPADGGETSTASHSQYPPIPSPSTIQPPYRSRLESTTSLVGKAHEGIASADLQNPSDALEILAQVADRAEDSNSPRSDDPSGQAKRRQPVPRPDPPQPMIDTWHYRPIQEGLLSPEMVYQLFQSYEQFFHPFFPIIPTETFDRSRFQWLSRYEPHLFSAILTVASKDDERIHQVCYDHMQLLISNILAGADADVEAVESLLLLSQWVSHRPQVAATVGRGEEDRVAWMYIGTALRLGYFLEIDRTSFNSDNQEDPVIFHRKRLVWAACYICDRQVSVRVGKGFWARGPGPLSGLRASDFPTLRPTSEHYLDYGSLFQANLELTQIFSNVHDILYSSKGHAWKEMLEGRYAKYLDDFRFSIRKWDDTWGNIHCPVYIKASLQLNFDYLRLYVNAFAYQATISRALTDQRDSQHNPHRAVPLIDATAPDARFIYEAIDAATSLLSRFNNDVDPQTLRHMPSSYYLFIIYSAVFLYKARSTTSMKEDEREAVRMTIKATITRLQASSVGANQMGTRYARLLELLWRKSPKRSGPGALHKQSLDNRLAHSSLLPAAQKFETDNFDPSLHSASYHHHLNNNPATQNEVDQQQQQQQQYLEPGQYSDTTTMGGMDNSSGSGATFSWLDLNSTFNFALQNGTGGGGSTSGGEEGGGGGGSGGGGALGPGEDGMGGGFGQGGGFMDTSFLGVPDGTQFQF</sequence>
<feature type="region of interest" description="Disordered" evidence="3">
    <location>
        <begin position="93"/>
        <end position="209"/>
    </location>
</feature>
<feature type="domain" description="Zn(2)-C6 fungal-type" evidence="4">
    <location>
        <begin position="58"/>
        <end position="92"/>
    </location>
</feature>
<feature type="region of interest" description="Disordered" evidence="3">
    <location>
        <begin position="731"/>
        <end position="765"/>
    </location>
</feature>
<dbReference type="InterPro" id="IPR052780">
    <property type="entry name" value="AAA_Catabolism_Regulators"/>
</dbReference>
<evidence type="ECO:0000256" key="2">
    <source>
        <dbReference type="ARBA" id="ARBA00023242"/>
    </source>
</evidence>
<dbReference type="eggNOG" id="ENOG502RXHH">
    <property type="taxonomic scope" value="Eukaryota"/>
</dbReference>
<dbReference type="AlphaFoldDB" id="K1XUP9"/>
<dbReference type="InParanoid" id="K1XUP9"/>
<dbReference type="Gene3D" id="4.10.240.10">
    <property type="entry name" value="Zn(2)-C6 fungal-type DNA-binding domain"/>
    <property type="match status" value="1"/>
</dbReference>
<dbReference type="Pfam" id="PF00172">
    <property type="entry name" value="Zn_clus"/>
    <property type="match status" value="1"/>
</dbReference>
<gene>
    <name evidence="5" type="ORF">MBM_04933</name>
</gene>
<proteinExistence type="predicted"/>
<dbReference type="SMART" id="SM00066">
    <property type="entry name" value="GAL4"/>
    <property type="match status" value="1"/>
</dbReference>
<dbReference type="CDD" id="cd12148">
    <property type="entry name" value="fungal_TF_MHR"/>
    <property type="match status" value="1"/>
</dbReference>
<dbReference type="EMBL" id="JH921438">
    <property type="protein sequence ID" value="EKD16464.1"/>
    <property type="molecule type" value="Genomic_DNA"/>
</dbReference>
<keyword evidence="2" id="KW-0539">Nucleus</keyword>
<dbReference type="PROSITE" id="PS00463">
    <property type="entry name" value="ZN2_CY6_FUNGAL_1"/>
    <property type="match status" value="1"/>
</dbReference>
<dbReference type="PROSITE" id="PS50048">
    <property type="entry name" value="ZN2_CY6_FUNGAL_2"/>
    <property type="match status" value="1"/>
</dbReference>
<feature type="compositionally biased region" description="Basic and acidic residues" evidence="3">
    <location>
        <begin position="239"/>
        <end position="251"/>
    </location>
</feature>
<dbReference type="InterPro" id="IPR036864">
    <property type="entry name" value="Zn2-C6_fun-type_DNA-bd_sf"/>
</dbReference>
<feature type="compositionally biased region" description="Gly residues" evidence="3">
    <location>
        <begin position="806"/>
        <end position="848"/>
    </location>
</feature>
<dbReference type="GO" id="GO:0006351">
    <property type="term" value="P:DNA-templated transcription"/>
    <property type="evidence" value="ECO:0007669"/>
    <property type="project" value="InterPro"/>
</dbReference>
<dbReference type="Proteomes" id="UP000006753">
    <property type="component" value="Unassembled WGS sequence"/>
</dbReference>
<evidence type="ECO:0000313" key="5">
    <source>
        <dbReference type="EMBL" id="EKD16464.1"/>
    </source>
</evidence>
<dbReference type="GO" id="GO:0003677">
    <property type="term" value="F:DNA binding"/>
    <property type="evidence" value="ECO:0007669"/>
    <property type="project" value="InterPro"/>
</dbReference>